<gene>
    <name evidence="2" type="ORF">MNBD_CHLOROFLEXI01-503</name>
</gene>
<organism evidence="2">
    <name type="scientific">hydrothermal vent metagenome</name>
    <dbReference type="NCBI Taxonomy" id="652676"/>
    <lineage>
        <taxon>unclassified sequences</taxon>
        <taxon>metagenomes</taxon>
        <taxon>ecological metagenomes</taxon>
    </lineage>
</organism>
<dbReference type="EMBL" id="UOEU01000852">
    <property type="protein sequence ID" value="VAW41635.1"/>
    <property type="molecule type" value="Genomic_DNA"/>
</dbReference>
<proteinExistence type="predicted"/>
<feature type="region of interest" description="Disordered" evidence="1">
    <location>
        <begin position="63"/>
        <end position="87"/>
    </location>
</feature>
<dbReference type="AlphaFoldDB" id="A0A3B0VDN1"/>
<sequence length="87" mass="9389">ARRKECCVVVLHKRLTTPQGGKSGPALRVASEKAPLGVARRLFGVTKLLSSCLDWRFFRRNSDENETSTDPSMASGLDIGGGRGDIS</sequence>
<evidence type="ECO:0000313" key="2">
    <source>
        <dbReference type="EMBL" id="VAW41635.1"/>
    </source>
</evidence>
<reference evidence="2" key="1">
    <citation type="submission" date="2018-06" db="EMBL/GenBank/DDBJ databases">
        <authorList>
            <person name="Zhirakovskaya E."/>
        </authorList>
    </citation>
    <scope>NUCLEOTIDE SEQUENCE</scope>
</reference>
<name>A0A3B0VDN1_9ZZZZ</name>
<feature type="compositionally biased region" description="Gly residues" evidence="1">
    <location>
        <begin position="78"/>
        <end position="87"/>
    </location>
</feature>
<protein>
    <submittedName>
        <fullName evidence="2">Uncharacterized protein</fullName>
    </submittedName>
</protein>
<feature type="non-terminal residue" evidence="2">
    <location>
        <position position="1"/>
    </location>
</feature>
<accession>A0A3B0VDN1</accession>
<evidence type="ECO:0000256" key="1">
    <source>
        <dbReference type="SAM" id="MobiDB-lite"/>
    </source>
</evidence>